<dbReference type="Gene3D" id="3.10.20.90">
    <property type="entry name" value="Phosphatidylinositol 3-kinase Catalytic Subunit, Chain A, domain 1"/>
    <property type="match status" value="1"/>
</dbReference>
<reference evidence="16 17" key="1">
    <citation type="submission" date="2022-05" db="EMBL/GenBank/DDBJ databases">
        <authorList>
            <consortium name="Genoscope - CEA"/>
            <person name="William W."/>
        </authorList>
    </citation>
    <scope>NUCLEOTIDE SEQUENCE [LARGE SCALE GENOMIC DNA]</scope>
</reference>
<feature type="domain" description="Protein kinase" evidence="15">
    <location>
        <begin position="14"/>
        <end position="302"/>
    </location>
</feature>
<keyword evidence="11" id="KW-0539">Nucleus</keyword>
<evidence type="ECO:0000256" key="3">
    <source>
        <dbReference type="ARBA" id="ARBA00012442"/>
    </source>
</evidence>
<dbReference type="Pfam" id="PF00069">
    <property type="entry name" value="Pkinase"/>
    <property type="match status" value="1"/>
</dbReference>
<dbReference type="SMART" id="SM00220">
    <property type="entry name" value="S_TKc"/>
    <property type="match status" value="1"/>
</dbReference>
<dbReference type="PROSITE" id="PS00107">
    <property type="entry name" value="PROTEIN_KINASE_ATP"/>
    <property type="match status" value="1"/>
</dbReference>
<dbReference type="InterPro" id="IPR017441">
    <property type="entry name" value="Protein_kinase_ATP_BS"/>
</dbReference>
<keyword evidence="5" id="KW-0723">Serine/threonine-protein kinase</keyword>
<evidence type="ECO:0000256" key="6">
    <source>
        <dbReference type="ARBA" id="ARBA00022553"/>
    </source>
</evidence>
<evidence type="ECO:0000259" key="15">
    <source>
        <dbReference type="PROSITE" id="PS50011"/>
    </source>
</evidence>
<feature type="region of interest" description="Disordered" evidence="14">
    <location>
        <begin position="655"/>
        <end position="676"/>
    </location>
</feature>
<dbReference type="PANTHER" id="PTHR22969:SF17">
    <property type="entry name" value="INHIBITOR OF NUCLEAR FACTOR KAPPA-B KINASE SUBUNIT BETA"/>
    <property type="match status" value="1"/>
</dbReference>
<dbReference type="SUPFAM" id="SSF54236">
    <property type="entry name" value="Ubiquitin-like"/>
    <property type="match status" value="1"/>
</dbReference>
<dbReference type="InterPro" id="IPR051180">
    <property type="entry name" value="IKK"/>
</dbReference>
<dbReference type="PROSITE" id="PS50011">
    <property type="entry name" value="PROTEIN_KINASE_DOM"/>
    <property type="match status" value="1"/>
</dbReference>
<sequence length="732" mass="84049">MEYGRERKMSKDGWVEERCLGSGSFGTVMLYENKITKEQVALKRCRLDLNPRNRKRWQQEVDIMKRLDHPNLVSARDVPSPLDVKDDELPLLAMEFCSGGDLRKVLNSPESCCGLRENTVLRIASDIAAAVEFLHGHRIIHRDIKPENIVISHMDKKVVYKLIDLGYAKELDQGSLASTFVGTLKYLAPELLDRVQYTKTVDYWSLGTILFECITGMRPFLPELSPVQWHHEIQKKDPKDICAYFDVKGEIQFSSVLPTPNSLCRQLQDKFVILLRLLLLWDPKERGGSTQENGKKECYDVLEKIMKTMVVHVFSVSTSTMLSFEVFPNETIEDLQVKLYEVTEIDKEDQELLAYSGQTVDPTTPVMDICKKSSQEDEDCALFLLPTNIKTFSTARPIHSMPPTVKGMVTEPKTVMSYEELKRAFAQGVKFCQEQRKINRLLMEGFRAVQISLLHLNSKLGQHSNMFLFTSLKVFDLIFFSFLSLQKDLECYAENISILKNDKILRGWKRAQKKVESLQNDDVTPLKDLTSSLQSKVLELQKSPYSSGTPSKSKLDGMYDQAVQLYEDLRQSDRRPSDSQKMVAVILPFLAQREKLHKDIFAHLSKVISCKKEIRGLMTRLQETKSKLVEQSEDLAEMQRQRQVDLWKLVQSKKQRRHDRRRTSSGSYSSLSSLTSSCCSPDSIVLMEESCKNFEKFAEELNKLKIDQMNDLEALEWDFLEDASDCEDTASV</sequence>
<keyword evidence="17" id="KW-1185">Reference proteome</keyword>
<dbReference type="EMBL" id="CALNXK010000157">
    <property type="protein sequence ID" value="CAH3170625.1"/>
    <property type="molecule type" value="Genomic_DNA"/>
</dbReference>
<evidence type="ECO:0000256" key="8">
    <source>
        <dbReference type="ARBA" id="ARBA00022741"/>
    </source>
</evidence>
<keyword evidence="7" id="KW-0808">Transferase</keyword>
<name>A0ABN8QXS5_9CNID</name>
<proteinExistence type="predicted"/>
<dbReference type="InterPro" id="IPR008271">
    <property type="entry name" value="Ser/Thr_kinase_AS"/>
</dbReference>
<organism evidence="16 17">
    <name type="scientific">Porites lobata</name>
    <dbReference type="NCBI Taxonomy" id="104759"/>
    <lineage>
        <taxon>Eukaryota</taxon>
        <taxon>Metazoa</taxon>
        <taxon>Cnidaria</taxon>
        <taxon>Anthozoa</taxon>
        <taxon>Hexacorallia</taxon>
        <taxon>Scleractinia</taxon>
        <taxon>Fungiina</taxon>
        <taxon>Poritidae</taxon>
        <taxon>Porites</taxon>
    </lineage>
</organism>
<dbReference type="PANTHER" id="PTHR22969">
    <property type="entry name" value="IKB KINASE"/>
    <property type="match status" value="1"/>
</dbReference>
<evidence type="ECO:0000256" key="1">
    <source>
        <dbReference type="ARBA" id="ARBA00004123"/>
    </source>
</evidence>
<dbReference type="InterPro" id="IPR011009">
    <property type="entry name" value="Kinase-like_dom_sf"/>
</dbReference>
<dbReference type="InterPro" id="IPR029071">
    <property type="entry name" value="Ubiquitin-like_domsf"/>
</dbReference>
<keyword evidence="9" id="KW-0418">Kinase</keyword>
<dbReference type="InterPro" id="IPR041185">
    <property type="entry name" value="IKBKB_SDD"/>
</dbReference>
<keyword evidence="4" id="KW-0963">Cytoplasm</keyword>
<dbReference type="SUPFAM" id="SSF56112">
    <property type="entry name" value="Protein kinase-like (PK-like)"/>
    <property type="match status" value="1"/>
</dbReference>
<comment type="catalytic activity">
    <reaction evidence="12">
        <text>L-seryl-[I-kappa-B protein] + ATP = O-phospho-L-seryl-[I-kappa-B protein] + ADP + H(+)</text>
        <dbReference type="Rhea" id="RHEA:19073"/>
        <dbReference type="Rhea" id="RHEA-COMP:13698"/>
        <dbReference type="Rhea" id="RHEA-COMP:13699"/>
        <dbReference type="ChEBI" id="CHEBI:15378"/>
        <dbReference type="ChEBI" id="CHEBI:29999"/>
        <dbReference type="ChEBI" id="CHEBI:30616"/>
        <dbReference type="ChEBI" id="CHEBI:83421"/>
        <dbReference type="ChEBI" id="CHEBI:456216"/>
        <dbReference type="EC" id="2.7.11.10"/>
    </reaction>
</comment>
<dbReference type="PROSITE" id="PS00108">
    <property type="entry name" value="PROTEIN_KINASE_ST"/>
    <property type="match status" value="1"/>
</dbReference>
<evidence type="ECO:0000256" key="11">
    <source>
        <dbReference type="ARBA" id="ARBA00023242"/>
    </source>
</evidence>
<dbReference type="InterPro" id="IPR046375">
    <property type="entry name" value="IKBKB_SDD_sf"/>
</dbReference>
<feature type="binding site" evidence="13">
    <location>
        <position position="43"/>
    </location>
    <ligand>
        <name>ATP</name>
        <dbReference type="ChEBI" id="CHEBI:30616"/>
    </ligand>
</feature>
<evidence type="ECO:0000256" key="7">
    <source>
        <dbReference type="ARBA" id="ARBA00022679"/>
    </source>
</evidence>
<evidence type="ECO:0000313" key="17">
    <source>
        <dbReference type="Proteomes" id="UP001159405"/>
    </source>
</evidence>
<evidence type="ECO:0000256" key="10">
    <source>
        <dbReference type="ARBA" id="ARBA00022840"/>
    </source>
</evidence>
<evidence type="ECO:0000256" key="13">
    <source>
        <dbReference type="PROSITE-ProRule" id="PRU10141"/>
    </source>
</evidence>
<comment type="subcellular location">
    <subcellularLocation>
        <location evidence="2">Cytoplasm</location>
    </subcellularLocation>
    <subcellularLocation>
        <location evidence="1">Nucleus</location>
    </subcellularLocation>
</comment>
<feature type="compositionally biased region" description="Low complexity" evidence="14">
    <location>
        <begin position="664"/>
        <end position="676"/>
    </location>
</feature>
<dbReference type="EC" id="2.7.11.10" evidence="3"/>
<accession>A0ABN8QXS5</accession>
<protein>
    <recommendedName>
        <fullName evidence="3">IkappaB kinase</fullName>
        <ecNumber evidence="3">2.7.11.10</ecNumber>
    </recommendedName>
</protein>
<dbReference type="Gene3D" id="1.20.1270.250">
    <property type="match status" value="1"/>
</dbReference>
<evidence type="ECO:0000256" key="14">
    <source>
        <dbReference type="SAM" id="MobiDB-lite"/>
    </source>
</evidence>
<keyword evidence="8 13" id="KW-0547">Nucleotide-binding</keyword>
<keyword evidence="6" id="KW-0597">Phosphoprotein</keyword>
<evidence type="ECO:0000256" key="9">
    <source>
        <dbReference type="ARBA" id="ARBA00022777"/>
    </source>
</evidence>
<gene>
    <name evidence="16" type="ORF">PLOB_00010923</name>
</gene>
<comment type="caution">
    <text evidence="16">The sequence shown here is derived from an EMBL/GenBank/DDBJ whole genome shotgun (WGS) entry which is preliminary data.</text>
</comment>
<dbReference type="InterPro" id="IPR000719">
    <property type="entry name" value="Prot_kinase_dom"/>
</dbReference>
<evidence type="ECO:0000256" key="4">
    <source>
        <dbReference type="ARBA" id="ARBA00022490"/>
    </source>
</evidence>
<dbReference type="Proteomes" id="UP001159405">
    <property type="component" value="Unassembled WGS sequence"/>
</dbReference>
<evidence type="ECO:0000313" key="16">
    <source>
        <dbReference type="EMBL" id="CAH3170625.1"/>
    </source>
</evidence>
<dbReference type="Gene3D" id="1.10.510.10">
    <property type="entry name" value="Transferase(Phosphotransferase) domain 1"/>
    <property type="match status" value="1"/>
</dbReference>
<keyword evidence="10 13" id="KW-0067">ATP-binding</keyword>
<evidence type="ECO:0000256" key="2">
    <source>
        <dbReference type="ARBA" id="ARBA00004496"/>
    </source>
</evidence>
<dbReference type="Pfam" id="PF18397">
    <property type="entry name" value="IKBKB_SDD"/>
    <property type="match status" value="1"/>
</dbReference>
<evidence type="ECO:0000256" key="5">
    <source>
        <dbReference type="ARBA" id="ARBA00022527"/>
    </source>
</evidence>
<evidence type="ECO:0000256" key="12">
    <source>
        <dbReference type="ARBA" id="ARBA00048789"/>
    </source>
</evidence>